<accession>B6WAC2</accession>
<gene>
    <name evidence="1" type="ORF">ANHYDRO_01548</name>
</gene>
<protein>
    <submittedName>
        <fullName evidence="1">Uncharacterized protein</fullName>
    </submittedName>
</protein>
<reference evidence="1 2" key="2">
    <citation type="submission" date="2008-10" db="EMBL/GenBank/DDBJ databases">
        <title>Draft genome sequence of Anaerococcus hydrogenalis (DSM 7454).</title>
        <authorList>
            <person name="Sudarsanam P."/>
            <person name="Ley R."/>
            <person name="Guruge J."/>
            <person name="Turnbaugh P.J."/>
            <person name="Mahowald M."/>
            <person name="Liep D."/>
            <person name="Gordon J."/>
        </authorList>
    </citation>
    <scope>NUCLEOTIDE SEQUENCE [LARGE SCALE GENOMIC DNA]</scope>
    <source>
        <strain evidence="1 2">DSM 7454</strain>
    </source>
</reference>
<reference evidence="1 2" key="1">
    <citation type="submission" date="2008-09" db="EMBL/GenBank/DDBJ databases">
        <authorList>
            <person name="Fulton L."/>
            <person name="Clifton S."/>
            <person name="Fulton B."/>
            <person name="Xu J."/>
            <person name="Minx P."/>
            <person name="Pepin K.H."/>
            <person name="Johnson M."/>
            <person name="Thiruvilangam P."/>
            <person name="Bhonagiri V."/>
            <person name="Nash W.E."/>
            <person name="Mardis E.R."/>
            <person name="Wilson R.K."/>
        </authorList>
    </citation>
    <scope>NUCLEOTIDE SEQUENCE [LARGE SCALE GENOMIC DNA]</scope>
    <source>
        <strain evidence="1 2">DSM 7454</strain>
    </source>
</reference>
<sequence>MDGDFGGSYKKSEIKVLNRAVKMRCGFAKNSKELLSNKKMIDKRL</sequence>
<dbReference type="RefSeq" id="WP_004814885.1">
    <property type="nucleotide sequence ID" value="NZ_ABXA01000037.1"/>
</dbReference>
<dbReference type="Proteomes" id="UP000005451">
    <property type="component" value="Unassembled WGS sequence"/>
</dbReference>
<dbReference type="EMBL" id="ABXA01000037">
    <property type="protein sequence ID" value="EEB35680.1"/>
    <property type="molecule type" value="Genomic_DNA"/>
</dbReference>
<dbReference type="STRING" id="561177.ANHYDRO_01548"/>
<evidence type="ECO:0000313" key="1">
    <source>
        <dbReference type="EMBL" id="EEB35680.1"/>
    </source>
</evidence>
<organism evidence="1 2">
    <name type="scientific">Anaerococcus hydrogenalis DSM 7454</name>
    <dbReference type="NCBI Taxonomy" id="561177"/>
    <lineage>
        <taxon>Bacteria</taxon>
        <taxon>Bacillati</taxon>
        <taxon>Bacillota</taxon>
        <taxon>Tissierellia</taxon>
        <taxon>Tissierellales</taxon>
        <taxon>Peptoniphilaceae</taxon>
        <taxon>Anaerococcus</taxon>
    </lineage>
</organism>
<proteinExistence type="predicted"/>
<evidence type="ECO:0000313" key="2">
    <source>
        <dbReference type="Proteomes" id="UP000005451"/>
    </source>
</evidence>
<dbReference type="AlphaFoldDB" id="B6WAC2"/>
<comment type="caution">
    <text evidence="1">The sequence shown here is derived from an EMBL/GenBank/DDBJ whole genome shotgun (WGS) entry which is preliminary data.</text>
</comment>
<name>B6WAC2_9FIRM</name>